<keyword evidence="7 16" id="KW-0812">Transmembrane</keyword>
<keyword evidence="9" id="KW-0249">Electron transport</keyword>
<keyword evidence="13 16" id="KW-0472">Membrane</keyword>
<gene>
    <name evidence="17" type="primary">ND6</name>
</gene>
<evidence type="ECO:0000313" key="17">
    <source>
        <dbReference type="EMBL" id="AMW67772.1"/>
    </source>
</evidence>
<evidence type="ECO:0000256" key="7">
    <source>
        <dbReference type="ARBA" id="ARBA00022692"/>
    </source>
</evidence>
<evidence type="ECO:0000256" key="8">
    <source>
        <dbReference type="ARBA" id="ARBA00022967"/>
    </source>
</evidence>
<organism evidence="17">
    <name type="scientific">Semidalis aleyrodiformis</name>
    <dbReference type="NCBI Taxonomy" id="450889"/>
    <lineage>
        <taxon>Eukaryota</taxon>
        <taxon>Metazoa</taxon>
        <taxon>Ecdysozoa</taxon>
        <taxon>Arthropoda</taxon>
        <taxon>Hexapoda</taxon>
        <taxon>Insecta</taxon>
        <taxon>Pterygota</taxon>
        <taxon>Neoptera</taxon>
        <taxon>Endopterygota</taxon>
        <taxon>Neuroptera</taxon>
        <taxon>Hemerobiiformia</taxon>
        <taxon>Coniopterygidae</taxon>
        <taxon>Coniopteryginae</taxon>
        <taxon>Semidalis</taxon>
    </lineage>
</organism>
<accession>A0A1S5QXZ1</accession>
<dbReference type="PANTHER" id="PTHR11435:SF1">
    <property type="entry name" value="NADH-UBIQUINONE OXIDOREDUCTASE CHAIN 6"/>
    <property type="match status" value="1"/>
</dbReference>
<keyword evidence="12 17" id="KW-0496">Mitochondrion</keyword>
<comment type="similarity">
    <text evidence="2">Belongs to the complex I subunit 6 family.</text>
</comment>
<feature type="transmembrane region" description="Helical" evidence="16">
    <location>
        <begin position="83"/>
        <end position="103"/>
    </location>
</feature>
<evidence type="ECO:0000256" key="6">
    <source>
        <dbReference type="ARBA" id="ARBA00022660"/>
    </source>
</evidence>
<feature type="transmembrane region" description="Helical" evidence="16">
    <location>
        <begin position="48"/>
        <end position="71"/>
    </location>
</feature>
<dbReference type="AlphaFoldDB" id="A0A1S5QXZ1"/>
<evidence type="ECO:0000256" key="9">
    <source>
        <dbReference type="ARBA" id="ARBA00022982"/>
    </source>
</evidence>
<evidence type="ECO:0000256" key="16">
    <source>
        <dbReference type="SAM" id="Phobius"/>
    </source>
</evidence>
<evidence type="ECO:0000256" key="4">
    <source>
        <dbReference type="ARBA" id="ARBA00021095"/>
    </source>
</evidence>
<dbReference type="GO" id="GO:0008137">
    <property type="term" value="F:NADH dehydrogenase (ubiquinone) activity"/>
    <property type="evidence" value="ECO:0007669"/>
    <property type="project" value="UniProtKB-EC"/>
</dbReference>
<proteinExistence type="inferred from homology"/>
<evidence type="ECO:0000256" key="13">
    <source>
        <dbReference type="ARBA" id="ARBA00023136"/>
    </source>
</evidence>
<dbReference type="GO" id="GO:0031966">
    <property type="term" value="C:mitochondrial membrane"/>
    <property type="evidence" value="ECO:0007669"/>
    <property type="project" value="UniProtKB-SubCell"/>
</dbReference>
<keyword evidence="11" id="KW-0520">NAD</keyword>
<evidence type="ECO:0000256" key="10">
    <source>
        <dbReference type="ARBA" id="ARBA00022989"/>
    </source>
</evidence>
<evidence type="ECO:0000256" key="12">
    <source>
        <dbReference type="ARBA" id="ARBA00023128"/>
    </source>
</evidence>
<name>A0A1S5QXZ1_9NEOP</name>
<evidence type="ECO:0000256" key="15">
    <source>
        <dbReference type="ARBA" id="ARBA00049551"/>
    </source>
</evidence>
<evidence type="ECO:0000256" key="3">
    <source>
        <dbReference type="ARBA" id="ARBA00012944"/>
    </source>
</evidence>
<keyword evidence="8" id="KW-1278">Translocase</keyword>
<evidence type="ECO:0000256" key="1">
    <source>
        <dbReference type="ARBA" id="ARBA00004225"/>
    </source>
</evidence>
<geneLocation type="mitochondrion" evidence="17"/>
<dbReference type="EMBL" id="KT425067">
    <property type="protein sequence ID" value="AMW67772.1"/>
    <property type="molecule type" value="Genomic_DNA"/>
</dbReference>
<protein>
    <recommendedName>
        <fullName evidence="4">NADH-ubiquinone oxidoreductase chain 6</fullName>
        <ecNumber evidence="3">7.1.1.2</ecNumber>
    </recommendedName>
    <alternativeName>
        <fullName evidence="14">NADH dehydrogenase subunit 6</fullName>
    </alternativeName>
</protein>
<dbReference type="InterPro" id="IPR050269">
    <property type="entry name" value="ComplexI_Subunit6"/>
</dbReference>
<reference evidence="17" key="1">
    <citation type="submission" date="2015-08" db="EMBL/GenBank/DDBJ databases">
        <title>Mitochondrial genomes and implications for higher phylogeny of Neuroptera (Insecta: Neuropteroidea).</title>
        <authorList>
            <person name="Wang Y."/>
            <person name="Liu X."/>
            <person name="Winterton S.L."/>
            <person name="Yang D."/>
        </authorList>
    </citation>
    <scope>NUCLEOTIDE SEQUENCE</scope>
</reference>
<sequence>MTNLMISFSLLMNMLFMTTKTPTSMGMILMIQIMTMSLTLSLFSINYWFSYILFIVMIGGLMVLFIYMTSLAPNSIFMINMKMIMKIFMIMCLMFILLNMINYNNFLIKNNMEINNFNSILNFNYIMLMKLYNFPINKLTWLMILYLLMTLVIAAKLVKTNLGSLRQLN</sequence>
<comment type="subcellular location">
    <subcellularLocation>
        <location evidence="1">Mitochondrion membrane</location>
        <topology evidence="1">Multi-pass membrane protein</topology>
    </subcellularLocation>
</comment>
<evidence type="ECO:0000256" key="2">
    <source>
        <dbReference type="ARBA" id="ARBA00005698"/>
    </source>
</evidence>
<evidence type="ECO:0000256" key="5">
    <source>
        <dbReference type="ARBA" id="ARBA00022448"/>
    </source>
</evidence>
<dbReference type="PANTHER" id="PTHR11435">
    <property type="entry name" value="NADH UBIQUINONE OXIDOREDUCTASE SUBUNIT ND6"/>
    <property type="match status" value="1"/>
</dbReference>
<keyword evidence="6" id="KW-0679">Respiratory chain</keyword>
<feature type="transmembrane region" description="Helical" evidence="16">
    <location>
        <begin position="21"/>
        <end position="42"/>
    </location>
</feature>
<feature type="transmembrane region" description="Helical" evidence="16">
    <location>
        <begin position="139"/>
        <end position="158"/>
    </location>
</feature>
<keyword evidence="5" id="KW-0813">Transport</keyword>
<comment type="catalytic activity">
    <reaction evidence="15">
        <text>a ubiquinone + NADH + 5 H(+)(in) = a ubiquinol + NAD(+) + 4 H(+)(out)</text>
        <dbReference type="Rhea" id="RHEA:29091"/>
        <dbReference type="Rhea" id="RHEA-COMP:9565"/>
        <dbReference type="Rhea" id="RHEA-COMP:9566"/>
        <dbReference type="ChEBI" id="CHEBI:15378"/>
        <dbReference type="ChEBI" id="CHEBI:16389"/>
        <dbReference type="ChEBI" id="CHEBI:17976"/>
        <dbReference type="ChEBI" id="CHEBI:57540"/>
        <dbReference type="ChEBI" id="CHEBI:57945"/>
        <dbReference type="EC" id="7.1.1.2"/>
    </reaction>
</comment>
<evidence type="ECO:0000256" key="11">
    <source>
        <dbReference type="ARBA" id="ARBA00023027"/>
    </source>
</evidence>
<evidence type="ECO:0000256" key="14">
    <source>
        <dbReference type="ARBA" id="ARBA00031019"/>
    </source>
</evidence>
<dbReference type="EC" id="7.1.1.2" evidence="3"/>
<keyword evidence="10 16" id="KW-1133">Transmembrane helix</keyword>